<organism evidence="1 2">
    <name type="scientific">Populus alba x Populus x berolinensis</name>
    <dbReference type="NCBI Taxonomy" id="444605"/>
    <lineage>
        <taxon>Eukaryota</taxon>
        <taxon>Viridiplantae</taxon>
        <taxon>Streptophyta</taxon>
        <taxon>Embryophyta</taxon>
        <taxon>Tracheophyta</taxon>
        <taxon>Spermatophyta</taxon>
        <taxon>Magnoliopsida</taxon>
        <taxon>eudicotyledons</taxon>
        <taxon>Gunneridae</taxon>
        <taxon>Pentapetalae</taxon>
        <taxon>rosids</taxon>
        <taxon>fabids</taxon>
        <taxon>Malpighiales</taxon>
        <taxon>Salicaceae</taxon>
        <taxon>Saliceae</taxon>
        <taxon>Populus</taxon>
    </lineage>
</organism>
<dbReference type="EMBL" id="JAQIZT010000013">
    <property type="protein sequence ID" value="KAJ6975688.1"/>
    <property type="molecule type" value="Genomic_DNA"/>
</dbReference>
<protein>
    <submittedName>
        <fullName evidence="1">Uncharacterized protein</fullName>
    </submittedName>
</protein>
<evidence type="ECO:0000313" key="1">
    <source>
        <dbReference type="EMBL" id="KAJ6975688.1"/>
    </source>
</evidence>
<comment type="caution">
    <text evidence="1">The sequence shown here is derived from an EMBL/GenBank/DDBJ whole genome shotgun (WGS) entry which is preliminary data.</text>
</comment>
<gene>
    <name evidence="1" type="ORF">NC653_031501</name>
</gene>
<evidence type="ECO:0000313" key="2">
    <source>
        <dbReference type="Proteomes" id="UP001164929"/>
    </source>
</evidence>
<keyword evidence="2" id="KW-1185">Reference proteome</keyword>
<sequence>MTRTASMLVRKDAQSAHACLPSSSVNAETLSQSLFLLTQFWESLLGTTMTTEYIDCNLMYT</sequence>
<reference evidence="1" key="1">
    <citation type="journal article" date="2023" name="Mol. Ecol. Resour.">
        <title>Chromosome-level genome assembly of a triploid poplar Populus alba 'Berolinensis'.</title>
        <authorList>
            <person name="Chen S."/>
            <person name="Yu Y."/>
            <person name="Wang X."/>
            <person name="Wang S."/>
            <person name="Zhang T."/>
            <person name="Zhou Y."/>
            <person name="He R."/>
            <person name="Meng N."/>
            <person name="Wang Y."/>
            <person name="Liu W."/>
            <person name="Liu Z."/>
            <person name="Liu J."/>
            <person name="Guo Q."/>
            <person name="Huang H."/>
            <person name="Sederoff R.R."/>
            <person name="Wang G."/>
            <person name="Qu G."/>
            <person name="Chen S."/>
        </authorList>
    </citation>
    <scope>NUCLEOTIDE SEQUENCE</scope>
    <source>
        <strain evidence="1">SC-2020</strain>
    </source>
</reference>
<name>A0AAD6LYK4_9ROSI</name>
<accession>A0AAD6LYK4</accession>
<proteinExistence type="predicted"/>
<dbReference type="AlphaFoldDB" id="A0AAD6LYK4"/>
<dbReference type="Proteomes" id="UP001164929">
    <property type="component" value="Chromosome 13"/>
</dbReference>